<evidence type="ECO:0000313" key="1">
    <source>
        <dbReference type="EMBL" id="KAF5395282.1"/>
    </source>
</evidence>
<protein>
    <submittedName>
        <fullName evidence="1">Uncharacterized protein</fullName>
    </submittedName>
</protein>
<accession>A0A8J4SKJ9</accession>
<sequence>MFRRFDRMGIILNATKSYFNATTIAPLKRREQNELAPLIESDWNSIDTTGNRTEITEPTSDVTESSSYCTTIADLRRLANRLVRNTLLLSRDLHKLTNRMRQLDKNLKSIYATVVELLFHQ</sequence>
<organism evidence="1 2">
    <name type="scientific">Paragonimus heterotremus</name>
    <dbReference type="NCBI Taxonomy" id="100268"/>
    <lineage>
        <taxon>Eukaryota</taxon>
        <taxon>Metazoa</taxon>
        <taxon>Spiralia</taxon>
        <taxon>Lophotrochozoa</taxon>
        <taxon>Platyhelminthes</taxon>
        <taxon>Trematoda</taxon>
        <taxon>Digenea</taxon>
        <taxon>Plagiorchiida</taxon>
        <taxon>Troglotremata</taxon>
        <taxon>Troglotrematidae</taxon>
        <taxon>Paragonimus</taxon>
    </lineage>
</organism>
<name>A0A8J4SKJ9_9TREM</name>
<keyword evidence="2" id="KW-1185">Reference proteome</keyword>
<dbReference type="Proteomes" id="UP000748531">
    <property type="component" value="Unassembled WGS sequence"/>
</dbReference>
<comment type="caution">
    <text evidence="1">The sequence shown here is derived from an EMBL/GenBank/DDBJ whole genome shotgun (WGS) entry which is preliminary data.</text>
</comment>
<gene>
    <name evidence="1" type="ORF">PHET_12460</name>
</gene>
<dbReference type="AlphaFoldDB" id="A0A8J4SKJ9"/>
<evidence type="ECO:0000313" key="2">
    <source>
        <dbReference type="Proteomes" id="UP000748531"/>
    </source>
</evidence>
<dbReference type="EMBL" id="LUCH01016311">
    <property type="protein sequence ID" value="KAF5395282.1"/>
    <property type="molecule type" value="Genomic_DNA"/>
</dbReference>
<proteinExistence type="predicted"/>
<dbReference type="OrthoDB" id="10360875at2759"/>
<reference evidence="1" key="1">
    <citation type="submission" date="2019-05" db="EMBL/GenBank/DDBJ databases">
        <title>Annotation for the trematode Paragonimus heterotremus.</title>
        <authorList>
            <person name="Choi Y.-J."/>
        </authorList>
    </citation>
    <scope>NUCLEOTIDE SEQUENCE</scope>
    <source>
        <strain evidence="1">LC</strain>
    </source>
</reference>